<gene>
    <name evidence="2" type="ORF">H9Y05_12405</name>
</gene>
<dbReference type="InterPro" id="IPR026341">
    <property type="entry name" value="T9SS_type_B"/>
</dbReference>
<dbReference type="SUPFAM" id="SSF49299">
    <property type="entry name" value="PKD domain"/>
    <property type="match status" value="1"/>
</dbReference>
<proteinExistence type="predicted"/>
<dbReference type="InterPro" id="IPR035986">
    <property type="entry name" value="PKD_dom_sf"/>
</dbReference>
<dbReference type="CDD" id="cd00146">
    <property type="entry name" value="PKD"/>
    <property type="match status" value="1"/>
</dbReference>
<reference evidence="2" key="1">
    <citation type="submission" date="2020-09" db="EMBL/GenBank/DDBJ databases">
        <title>Taishania pollutisoli gen. nov., sp. nov., Isolated from Tetrabromobisphenol A-Contaminated Soil.</title>
        <authorList>
            <person name="Chen Q."/>
        </authorList>
    </citation>
    <scope>NUCLEOTIDE SEQUENCE</scope>
    <source>
        <strain evidence="2">CZZ-1</strain>
    </source>
</reference>
<sequence>MKINSLLSNSAVVIISFLFLSDYSHSQENYSFWTQESFGKYDSATELVDRRTEFSKHFYNKDGKISAVIGAGPLNYHENGSWKTIYHALEKTNNGFENTTNSHKTYYPKQSAGAIKTVMKDGSVLTDMLNMRMYYLGKNGESQAHTITTRTGTADYNVLTFPGVYGPHIDLKLTHNTTFRKMDYILRNASALSTMPTDAEYLVFEEKVLLPVGWKAVMKDKRIELTNQSGVLTAYFDQPLFYDTPVHSHGQGDHSESAHELIGDYRISQQNNLLTIQTLVPANWLKQDLNFPVYIDPTINLYPNNTTRWTGHHSTTSGTNCYTPGCANYTSSNITESSEGDFWIGRNNTYSVQSGWTKFNITDIPDDACINTAEFRYYVADNSSASSGCVVSTYFRHMAADPSTNDFTVAANNLARLDDIRDGNIFGDYNTAVLVSGTGWRTVNLTANMADLQSQLIPNWFAVGMHTYGGANNHLTCRNRIRGYADANKPILIVTYDPPYETENLTICPEDLPYTWNGQVITSPGNNAATAVVQNSNGCNVTITLNLSTHPGTQPLTDDITICDSDLPYSWNGQTITAGGTAVATHTTQNANGCDIVTILNLTVNPTTTLTDDIIICDTDLPYSWNGQTITAGGIAVATHTAPNSNGCDIITSLNLTVNPTSHLTDNQTICQAALPYSWNGQTITAGGTAVATHTTQNANGCDVITTLNLTVNVPDPVHFTTTAEVCLPAAVELIPTNNHSGTCVWTIDGIPVNGDCAGASTVISQAGCYDADLTVTDLNGCVASHTVNDVFCLDDLPVASFDLTNQSNESAATNNTSSHADSYSWTLPNGSTSTEFEPTVLFGNVSGIYSVTLHAYTANGCSDSTTVTVEIIYEIKIPNVITVNGDGVNDFFLLHEMQPNTQLLILNRWGNLVYSSDNYDNSWNGRDLSGNYVSEGVYSYLVTIPDGTKYHGFVHVVH</sequence>
<dbReference type="InterPro" id="IPR022409">
    <property type="entry name" value="PKD/Chitinase_dom"/>
</dbReference>
<evidence type="ECO:0000259" key="1">
    <source>
        <dbReference type="SMART" id="SM00089"/>
    </source>
</evidence>
<dbReference type="AlphaFoldDB" id="A0A8J6TY08"/>
<accession>A0A8J6TY08</accession>
<protein>
    <submittedName>
        <fullName evidence="2">Gliding motility-associated C-terminal domain-containing protein</fullName>
    </submittedName>
</protein>
<keyword evidence="3" id="KW-1185">Reference proteome</keyword>
<comment type="caution">
    <text evidence="2">The sequence shown here is derived from an EMBL/GenBank/DDBJ whole genome shotgun (WGS) entry which is preliminary data.</text>
</comment>
<organism evidence="2 3">
    <name type="scientific">Taishania pollutisoli</name>
    <dbReference type="NCBI Taxonomy" id="2766479"/>
    <lineage>
        <taxon>Bacteria</taxon>
        <taxon>Pseudomonadati</taxon>
        <taxon>Bacteroidota</taxon>
        <taxon>Flavobacteriia</taxon>
        <taxon>Flavobacteriales</taxon>
        <taxon>Crocinitomicaceae</taxon>
        <taxon>Taishania</taxon>
    </lineage>
</organism>
<evidence type="ECO:0000313" key="2">
    <source>
        <dbReference type="EMBL" id="MBC9813271.1"/>
    </source>
</evidence>
<name>A0A8J6TY08_9FLAO</name>
<dbReference type="RefSeq" id="WP_216714475.1">
    <property type="nucleotide sequence ID" value="NZ_JACVEL010000009.1"/>
</dbReference>
<dbReference type="NCBIfam" id="TIGR04131">
    <property type="entry name" value="Bac_Flav_CTERM"/>
    <property type="match status" value="1"/>
</dbReference>
<evidence type="ECO:0000313" key="3">
    <source>
        <dbReference type="Proteomes" id="UP000652681"/>
    </source>
</evidence>
<dbReference type="EMBL" id="JACVEL010000009">
    <property type="protein sequence ID" value="MBC9813271.1"/>
    <property type="molecule type" value="Genomic_DNA"/>
</dbReference>
<dbReference type="InterPro" id="IPR013783">
    <property type="entry name" value="Ig-like_fold"/>
</dbReference>
<dbReference type="SMART" id="SM00089">
    <property type="entry name" value="PKD"/>
    <property type="match status" value="1"/>
</dbReference>
<feature type="domain" description="PKD/Chitinase" evidence="1">
    <location>
        <begin position="799"/>
        <end position="875"/>
    </location>
</feature>
<dbReference type="Proteomes" id="UP000652681">
    <property type="component" value="Unassembled WGS sequence"/>
</dbReference>
<dbReference type="Gene3D" id="2.60.40.10">
    <property type="entry name" value="Immunoglobulins"/>
    <property type="match status" value="1"/>
</dbReference>
<dbReference type="Pfam" id="PF13585">
    <property type="entry name" value="CHU_C"/>
    <property type="match status" value="1"/>
</dbReference>